<evidence type="ECO:0000313" key="2">
    <source>
        <dbReference type="Proteomes" id="UP000050535"/>
    </source>
</evidence>
<dbReference type="STRING" id="699431.SY89_02695"/>
<proteinExistence type="predicted"/>
<keyword evidence="2" id="KW-1185">Reference proteome</keyword>
<reference evidence="2" key="1">
    <citation type="submission" date="2013-11" db="EMBL/GenBank/DDBJ databases">
        <authorList>
            <person name="Hoang H.T."/>
            <person name="Killian M.L."/>
            <person name="Madson D.M."/>
            <person name="Arruda P.H.E."/>
            <person name="Sun D."/>
            <person name="Schwartz K.J."/>
            <person name="Yoon K."/>
        </authorList>
    </citation>
    <scope>NUCLEOTIDE SEQUENCE [LARGE SCALE GENOMIC DNA]</scope>
    <source>
        <strain evidence="2">CDK2</strain>
    </source>
</reference>
<dbReference type="OrthoDB" id="254849at2157"/>
<sequence length="101" mass="11547">MAIHHNPSLGQREPRDGDLVLFEDLEPGDTVSFFEWPVEPLTVIAREEDANVGERVRVEAEGSESFLYEVDGYLWHYVPEEEYAGEDNPFPVENLVHDSTD</sequence>
<evidence type="ECO:0000313" key="1">
    <source>
        <dbReference type="EMBL" id="KPN31938.1"/>
    </source>
</evidence>
<name>A0A0P7GSM6_9EURY</name>
<dbReference type="AlphaFoldDB" id="A0A0P7GSM6"/>
<gene>
    <name evidence="1" type="ORF">SY89_02695</name>
</gene>
<protein>
    <submittedName>
        <fullName evidence="1">Uncharacterized protein</fullName>
    </submittedName>
</protein>
<comment type="caution">
    <text evidence="1">The sequence shown here is derived from an EMBL/GenBank/DDBJ whole genome shotgun (WGS) entry which is preliminary data.</text>
</comment>
<dbReference type="Proteomes" id="UP000050535">
    <property type="component" value="Unassembled WGS sequence"/>
</dbReference>
<accession>A0A0P7GSM6</accession>
<dbReference type="EMBL" id="LGUC01000001">
    <property type="protein sequence ID" value="KPN31938.1"/>
    <property type="molecule type" value="Genomic_DNA"/>
</dbReference>
<organism evidence="1 2">
    <name type="scientific">Halolamina pelagica</name>
    <dbReference type="NCBI Taxonomy" id="699431"/>
    <lineage>
        <taxon>Archaea</taxon>
        <taxon>Methanobacteriati</taxon>
        <taxon>Methanobacteriota</taxon>
        <taxon>Stenosarchaea group</taxon>
        <taxon>Halobacteria</taxon>
        <taxon>Halobacteriales</taxon>
        <taxon>Haloferacaceae</taxon>
    </lineage>
</organism>